<organism evidence="2 3">
    <name type="scientific">Septoria linicola</name>
    <dbReference type="NCBI Taxonomy" id="215465"/>
    <lineage>
        <taxon>Eukaryota</taxon>
        <taxon>Fungi</taxon>
        <taxon>Dikarya</taxon>
        <taxon>Ascomycota</taxon>
        <taxon>Pezizomycotina</taxon>
        <taxon>Dothideomycetes</taxon>
        <taxon>Dothideomycetidae</taxon>
        <taxon>Mycosphaerellales</taxon>
        <taxon>Mycosphaerellaceae</taxon>
        <taxon>Septoria</taxon>
    </lineage>
</organism>
<keyword evidence="3" id="KW-1185">Reference proteome</keyword>
<dbReference type="AlphaFoldDB" id="A0A9Q9EN96"/>
<gene>
    <name evidence="2" type="ORF">Slin15195_G101540</name>
</gene>
<name>A0A9Q9EN96_9PEZI</name>
<accession>A0A9Q9EN96</accession>
<proteinExistence type="predicted"/>
<evidence type="ECO:0000256" key="1">
    <source>
        <dbReference type="SAM" id="Phobius"/>
    </source>
</evidence>
<keyword evidence="1" id="KW-0812">Transmembrane</keyword>
<dbReference type="EMBL" id="CP099426">
    <property type="protein sequence ID" value="USW56835.1"/>
    <property type="molecule type" value="Genomic_DNA"/>
</dbReference>
<reference evidence="2" key="1">
    <citation type="submission" date="2022-06" db="EMBL/GenBank/DDBJ databases">
        <title>Complete genome sequences of two strains of the flax pathogen Septoria linicola.</title>
        <authorList>
            <person name="Lapalu N."/>
            <person name="Simon A."/>
            <person name="Demenou B."/>
            <person name="Paumier D."/>
            <person name="Guillot M.-P."/>
            <person name="Gout L."/>
            <person name="Valade R."/>
        </authorList>
    </citation>
    <scope>NUCLEOTIDE SEQUENCE</scope>
    <source>
        <strain evidence="2">SE15195</strain>
    </source>
</reference>
<feature type="transmembrane region" description="Helical" evidence="1">
    <location>
        <begin position="44"/>
        <end position="63"/>
    </location>
</feature>
<dbReference type="SUPFAM" id="SSF103473">
    <property type="entry name" value="MFS general substrate transporter"/>
    <property type="match status" value="1"/>
</dbReference>
<dbReference type="Proteomes" id="UP001056384">
    <property type="component" value="Chromosome 9"/>
</dbReference>
<sequence>MAGIIGADNPFGIYFNSPDANIIICYFVGEKFGRRAMLTARGSIMIIGAIILGTSINVAMLIAGRGTLTITGVVIAYRMDYGTSFSSTDFQWRFPLAL</sequence>
<keyword evidence="1" id="KW-0472">Membrane</keyword>
<evidence type="ECO:0000313" key="2">
    <source>
        <dbReference type="EMBL" id="USW56835.1"/>
    </source>
</evidence>
<keyword evidence="1" id="KW-1133">Transmembrane helix</keyword>
<dbReference type="InterPro" id="IPR036259">
    <property type="entry name" value="MFS_trans_sf"/>
</dbReference>
<protein>
    <submittedName>
        <fullName evidence="2">MFS transporter superfamily</fullName>
    </submittedName>
</protein>
<evidence type="ECO:0000313" key="3">
    <source>
        <dbReference type="Proteomes" id="UP001056384"/>
    </source>
</evidence>